<evidence type="ECO:0000256" key="1">
    <source>
        <dbReference type="ARBA" id="ARBA00000448"/>
    </source>
</evidence>
<evidence type="ECO:0000259" key="7">
    <source>
        <dbReference type="Pfam" id="PF00933"/>
    </source>
</evidence>
<gene>
    <name evidence="9" type="ORF">GCM10010196_03280</name>
</gene>
<keyword evidence="4" id="KW-0732">Signal</keyword>
<sequence>MTDQQQTTLNTRYRDASLPVAERVEILLAQMTLEEKAGLFFQTMIGIGEGGTLSEGDATFGLPATTDYVLDRHMTHFNVLQAPADAGQIAEWHNRLQELAASTRLGIPVTISTDPRHSYTDNPLAGLLAGAFSVWPETMGLAAIGDEELVERFADIARQEYTAVGIRVALHPQIDLATEPRWSRALQTFGEDVELASRLGAAYIRGFQGETLGPDSVATMTKHFPGGGPQLDGEDPHFAHGREQVYPGGEFELHLKPFEAAFEAGTSQIMPYYGMPVGTEYEEVGFGFNKSVITGLLRERYGFDGIVCTDWGLISDSEIMGAPFPARAWGVEHLAPRERMKKVIDAGCDQFGGEAVPELLVSLVRDGELSEERLDVSARRLLREKFVLGLFDRPFVDVDRARELVGRADFVAAGEAAQRAAIALLVNRERELRGAPAAPVLPFARGLKLYVEGIDAEIAGEYGTVVASPAEADVAVLRLQAPYEERPTFFENFFHSGSLDFPADVVAHVREVAAAVPTVVDVFLDRPAILTPFVDELAALTGNWGASPRAVLDVLTGAAEPKGRLPFDLPSSMAAVEANRPDVPFDTADPLFRHGHGLAY</sequence>
<keyword evidence="5" id="KW-0378">Hydrolase</keyword>
<evidence type="ECO:0000256" key="5">
    <source>
        <dbReference type="ARBA" id="ARBA00022801"/>
    </source>
</evidence>
<dbReference type="Gene3D" id="3.40.50.1700">
    <property type="entry name" value="Glycoside hydrolase family 3 C-terminal domain"/>
    <property type="match status" value="1"/>
</dbReference>
<organism evidence="9 10">
    <name type="scientific">Agromyces mediolanus</name>
    <name type="common">Corynebacterium mediolanum</name>
    <dbReference type="NCBI Taxonomy" id="41986"/>
    <lineage>
        <taxon>Bacteria</taxon>
        <taxon>Bacillati</taxon>
        <taxon>Actinomycetota</taxon>
        <taxon>Actinomycetes</taxon>
        <taxon>Micrococcales</taxon>
        <taxon>Microbacteriaceae</taxon>
        <taxon>Agromyces</taxon>
    </lineage>
</organism>
<keyword evidence="6" id="KW-0326">Glycosidase</keyword>
<dbReference type="PRINTS" id="PR00133">
    <property type="entry name" value="GLHYDRLASE3"/>
</dbReference>
<evidence type="ECO:0000256" key="6">
    <source>
        <dbReference type="ARBA" id="ARBA00023295"/>
    </source>
</evidence>
<keyword evidence="10" id="KW-1185">Reference proteome</keyword>
<dbReference type="Pfam" id="PF00933">
    <property type="entry name" value="Glyco_hydro_3"/>
    <property type="match status" value="1"/>
</dbReference>
<dbReference type="SUPFAM" id="SSF52279">
    <property type="entry name" value="Beta-D-glucan exohydrolase, C-terminal domain"/>
    <property type="match status" value="1"/>
</dbReference>
<name>A0A918CA13_AGRME</name>
<dbReference type="InterPro" id="IPR002772">
    <property type="entry name" value="Glyco_hydro_3_C"/>
</dbReference>
<evidence type="ECO:0000256" key="2">
    <source>
        <dbReference type="ARBA" id="ARBA00005336"/>
    </source>
</evidence>
<comment type="catalytic activity">
    <reaction evidence="1">
        <text>Hydrolysis of terminal, non-reducing beta-D-glucosyl residues with release of beta-D-glucose.</text>
        <dbReference type="EC" id="3.2.1.21"/>
    </reaction>
</comment>
<feature type="domain" description="Glycoside hydrolase family 3 C-terminal" evidence="8">
    <location>
        <begin position="451"/>
        <end position="600"/>
    </location>
</feature>
<proteinExistence type="inferred from homology"/>
<dbReference type="EMBL" id="BMRJ01000001">
    <property type="protein sequence ID" value="GGR14070.1"/>
    <property type="molecule type" value="Genomic_DNA"/>
</dbReference>
<dbReference type="InterPro" id="IPR036881">
    <property type="entry name" value="Glyco_hydro_3_C_sf"/>
</dbReference>
<accession>A0A918CA13</accession>
<dbReference type="RefSeq" id="WP_189083571.1">
    <property type="nucleotide sequence ID" value="NZ_BMRJ01000001.1"/>
</dbReference>
<feature type="domain" description="Glycoside hydrolase family 3 N-terminal" evidence="7">
    <location>
        <begin position="87"/>
        <end position="383"/>
    </location>
</feature>
<dbReference type="GO" id="GO:0009251">
    <property type="term" value="P:glucan catabolic process"/>
    <property type="evidence" value="ECO:0007669"/>
    <property type="project" value="TreeGrafter"/>
</dbReference>
<comment type="similarity">
    <text evidence="2">Belongs to the glycosyl hydrolase 3 family.</text>
</comment>
<dbReference type="GO" id="GO:0008422">
    <property type="term" value="F:beta-glucosidase activity"/>
    <property type="evidence" value="ECO:0007669"/>
    <property type="project" value="UniProtKB-EC"/>
</dbReference>
<dbReference type="InterPro" id="IPR001764">
    <property type="entry name" value="Glyco_hydro_3_N"/>
</dbReference>
<evidence type="ECO:0000313" key="10">
    <source>
        <dbReference type="Proteomes" id="UP000610303"/>
    </source>
</evidence>
<protein>
    <recommendedName>
        <fullName evidence="3">beta-glucosidase</fullName>
        <ecNumber evidence="3">3.2.1.21</ecNumber>
    </recommendedName>
</protein>
<dbReference type="EC" id="3.2.1.21" evidence="3"/>
<dbReference type="PANTHER" id="PTHR30620:SF16">
    <property type="entry name" value="LYSOSOMAL BETA GLUCOSIDASE"/>
    <property type="match status" value="1"/>
</dbReference>
<dbReference type="Gene3D" id="3.20.20.300">
    <property type="entry name" value="Glycoside hydrolase, family 3, N-terminal domain"/>
    <property type="match status" value="1"/>
</dbReference>
<dbReference type="Proteomes" id="UP000610303">
    <property type="component" value="Unassembled WGS sequence"/>
</dbReference>
<dbReference type="InterPro" id="IPR017853">
    <property type="entry name" value="GH"/>
</dbReference>
<dbReference type="InterPro" id="IPR036962">
    <property type="entry name" value="Glyco_hydro_3_N_sf"/>
</dbReference>
<evidence type="ECO:0000259" key="8">
    <source>
        <dbReference type="Pfam" id="PF01915"/>
    </source>
</evidence>
<dbReference type="AlphaFoldDB" id="A0A918CA13"/>
<dbReference type="SUPFAM" id="SSF51445">
    <property type="entry name" value="(Trans)glycosidases"/>
    <property type="match status" value="1"/>
</dbReference>
<evidence type="ECO:0000256" key="4">
    <source>
        <dbReference type="ARBA" id="ARBA00022729"/>
    </source>
</evidence>
<comment type="caution">
    <text evidence="9">The sequence shown here is derived from an EMBL/GenBank/DDBJ whole genome shotgun (WGS) entry which is preliminary data.</text>
</comment>
<dbReference type="InterPro" id="IPR051915">
    <property type="entry name" value="Cellulose_Degrad_GH3"/>
</dbReference>
<dbReference type="Pfam" id="PF01915">
    <property type="entry name" value="Glyco_hydro_3_C"/>
    <property type="match status" value="1"/>
</dbReference>
<reference evidence="9" key="2">
    <citation type="submission" date="2020-09" db="EMBL/GenBank/DDBJ databases">
        <authorList>
            <person name="Sun Q."/>
            <person name="Ohkuma M."/>
        </authorList>
    </citation>
    <scope>NUCLEOTIDE SEQUENCE</scope>
    <source>
        <strain evidence="9">JCM 3346</strain>
    </source>
</reference>
<dbReference type="PANTHER" id="PTHR30620">
    <property type="entry name" value="PERIPLASMIC BETA-GLUCOSIDASE-RELATED"/>
    <property type="match status" value="1"/>
</dbReference>
<reference evidence="9" key="1">
    <citation type="journal article" date="2014" name="Int. J. Syst. Evol. Microbiol.">
        <title>Complete genome sequence of Corynebacterium casei LMG S-19264T (=DSM 44701T), isolated from a smear-ripened cheese.</title>
        <authorList>
            <consortium name="US DOE Joint Genome Institute (JGI-PGF)"/>
            <person name="Walter F."/>
            <person name="Albersmeier A."/>
            <person name="Kalinowski J."/>
            <person name="Ruckert C."/>
        </authorList>
    </citation>
    <scope>NUCLEOTIDE SEQUENCE</scope>
    <source>
        <strain evidence="9">JCM 3346</strain>
    </source>
</reference>
<evidence type="ECO:0000256" key="3">
    <source>
        <dbReference type="ARBA" id="ARBA00012744"/>
    </source>
</evidence>
<evidence type="ECO:0000313" key="9">
    <source>
        <dbReference type="EMBL" id="GGR14070.1"/>
    </source>
</evidence>